<comment type="caution">
    <text evidence="7">The sequence shown here is derived from an EMBL/GenBank/DDBJ whole genome shotgun (WGS) entry which is preliminary data.</text>
</comment>
<dbReference type="InterPro" id="IPR001207">
    <property type="entry name" value="Transposase_mutator"/>
</dbReference>
<keyword evidence="6" id="KW-0814">Transposable element</keyword>
<evidence type="ECO:0000256" key="6">
    <source>
        <dbReference type="RuleBase" id="RU365089"/>
    </source>
</evidence>
<dbReference type="PANTHER" id="PTHR33217">
    <property type="entry name" value="TRANSPOSASE FOR INSERTION SEQUENCE ELEMENT IS1081"/>
    <property type="match status" value="1"/>
</dbReference>
<keyword evidence="3 6" id="KW-0815">Transposition</keyword>
<dbReference type="Pfam" id="PF00872">
    <property type="entry name" value="Transposase_mut"/>
    <property type="match status" value="1"/>
</dbReference>
<dbReference type="NCBIfam" id="NF033543">
    <property type="entry name" value="transpos_IS256"/>
    <property type="match status" value="1"/>
</dbReference>
<dbReference type="Proteomes" id="UP001212401">
    <property type="component" value="Unassembled WGS sequence"/>
</dbReference>
<evidence type="ECO:0000313" key="7">
    <source>
        <dbReference type="EMBL" id="MCZ3668163.1"/>
    </source>
</evidence>
<evidence type="ECO:0000256" key="4">
    <source>
        <dbReference type="ARBA" id="ARBA00023125"/>
    </source>
</evidence>
<evidence type="ECO:0000313" key="8">
    <source>
        <dbReference type="Proteomes" id="UP001212401"/>
    </source>
</evidence>
<name>A0AAW5WUM6_9LACO</name>
<dbReference type="GO" id="GO:0003677">
    <property type="term" value="F:DNA binding"/>
    <property type="evidence" value="ECO:0007669"/>
    <property type="project" value="UniProtKB-UniRule"/>
</dbReference>
<organism evidence="7 8">
    <name type="scientific">Limosilactobacillus vaginalis</name>
    <dbReference type="NCBI Taxonomy" id="1633"/>
    <lineage>
        <taxon>Bacteria</taxon>
        <taxon>Bacillati</taxon>
        <taxon>Bacillota</taxon>
        <taxon>Bacilli</taxon>
        <taxon>Lactobacillales</taxon>
        <taxon>Lactobacillaceae</taxon>
        <taxon>Limosilactobacillus</taxon>
    </lineage>
</organism>
<evidence type="ECO:0000256" key="2">
    <source>
        <dbReference type="ARBA" id="ARBA00010961"/>
    </source>
</evidence>
<dbReference type="RefSeq" id="WP_269296159.1">
    <property type="nucleotide sequence ID" value="NZ_JAKHPH010000024.1"/>
</dbReference>
<evidence type="ECO:0000256" key="5">
    <source>
        <dbReference type="ARBA" id="ARBA00023172"/>
    </source>
</evidence>
<protein>
    <recommendedName>
        <fullName evidence="6">Mutator family transposase</fullName>
    </recommendedName>
</protein>
<comment type="function">
    <text evidence="1 6">Required for the transposition of the insertion element.</text>
</comment>
<reference evidence="7" key="1">
    <citation type="submission" date="2022-01" db="EMBL/GenBank/DDBJ databases">
        <title>VMRC isolate genome collection.</title>
        <authorList>
            <person name="France M."/>
            <person name="Rutt L."/>
            <person name="Humphrys M."/>
            <person name="Ravel J."/>
        </authorList>
    </citation>
    <scope>NUCLEOTIDE SEQUENCE</scope>
    <source>
        <strain evidence="7">C0048A1</strain>
    </source>
</reference>
<gene>
    <name evidence="7" type="ORF">L2724_07710</name>
</gene>
<dbReference type="AlphaFoldDB" id="A0AAW5WUM6"/>
<comment type="similarity">
    <text evidence="2 6">Belongs to the transposase mutator family.</text>
</comment>
<evidence type="ECO:0000256" key="3">
    <source>
        <dbReference type="ARBA" id="ARBA00022578"/>
    </source>
</evidence>
<dbReference type="GO" id="GO:0006313">
    <property type="term" value="P:DNA transposition"/>
    <property type="evidence" value="ECO:0007669"/>
    <property type="project" value="UniProtKB-UniRule"/>
</dbReference>
<keyword evidence="5 6" id="KW-0233">DNA recombination</keyword>
<dbReference type="GO" id="GO:0004803">
    <property type="term" value="F:transposase activity"/>
    <property type="evidence" value="ECO:0007669"/>
    <property type="project" value="UniProtKB-UniRule"/>
</dbReference>
<keyword evidence="4 6" id="KW-0238">DNA-binding</keyword>
<evidence type="ECO:0000256" key="1">
    <source>
        <dbReference type="ARBA" id="ARBA00002190"/>
    </source>
</evidence>
<accession>A0AAW5WUM6</accession>
<dbReference type="PANTHER" id="PTHR33217:SF8">
    <property type="entry name" value="MUTATOR FAMILY TRANSPOSASE"/>
    <property type="match status" value="1"/>
</dbReference>
<proteinExistence type="inferred from homology"/>
<dbReference type="EMBL" id="JAKHPH010000024">
    <property type="protein sequence ID" value="MCZ3668163.1"/>
    <property type="molecule type" value="Genomic_DNA"/>
</dbReference>
<sequence>MNQFNKDVQNALLNNSTSLKEIFRQQLEKTVNQLLKSELSAVLGYEAYERNHQTRNARNGSYERQLDTEFGTISIRIPRDRQNKFQNAIIQPYARRLDTLETMIIHMYSKGITTREIADLIEEMYGCHYSPTTVSNITEQVEQLVQEFHQQAFKHHQYVCVFLDATYVPLKRGTVEREAINVAIGIRSDGGKEILDYSIAPNENGEAWNELLQGLKERGITDIQLFIADGMVGLQNAIFSNFPQAKFQRCWVHVARNLMGHVRKHDRRKIMTDFKIIRQAATLEAAQADLSNFVAKWDQKYHRQLIKIQNYQDLFTFYDFPPAIRNTIYSTNLIESFNKQVKKRLHKKEQFPNEAALDRFFVTQVMDYNDKFENRSHRGFKTCRDTLDAMFH</sequence>